<dbReference type="Proteomes" id="UP000193067">
    <property type="component" value="Unassembled WGS sequence"/>
</dbReference>
<gene>
    <name evidence="1" type="ORF">PYCCODRAFT_1011277</name>
</gene>
<dbReference type="AlphaFoldDB" id="A0A1Y2ICQ6"/>
<evidence type="ECO:0000313" key="1">
    <source>
        <dbReference type="EMBL" id="OSC98232.1"/>
    </source>
</evidence>
<accession>A0A1Y2ICQ6</accession>
<dbReference type="EMBL" id="KZ084140">
    <property type="protein sequence ID" value="OSC98232.1"/>
    <property type="molecule type" value="Genomic_DNA"/>
</dbReference>
<evidence type="ECO:0000313" key="2">
    <source>
        <dbReference type="Proteomes" id="UP000193067"/>
    </source>
</evidence>
<protein>
    <submittedName>
        <fullName evidence="1">Uncharacterized protein</fullName>
    </submittedName>
</protein>
<sequence length="187" mass="20393">MSDRPPPRERDTCTEAELRPVLRVPMCSRRQEASIPVEEDLRPGRPRWTVECRATHVARHIPCNVGDSRIVVRDKDSGASSSVASCAVVFGSAWDVKLEEGSSEMRVYGQQHVQDADAVVLELTGPIRAPGVLKCLATVRQGAQGGGGPACETMVCNLHAAQQDGRKGKFIRARGGNRPRMMMCTRS</sequence>
<name>A0A1Y2ICQ6_TRAC3</name>
<proteinExistence type="predicted"/>
<keyword evidence="2" id="KW-1185">Reference proteome</keyword>
<organism evidence="1 2">
    <name type="scientific">Trametes coccinea (strain BRFM310)</name>
    <name type="common">Pycnoporus coccineus</name>
    <dbReference type="NCBI Taxonomy" id="1353009"/>
    <lineage>
        <taxon>Eukaryota</taxon>
        <taxon>Fungi</taxon>
        <taxon>Dikarya</taxon>
        <taxon>Basidiomycota</taxon>
        <taxon>Agaricomycotina</taxon>
        <taxon>Agaricomycetes</taxon>
        <taxon>Polyporales</taxon>
        <taxon>Polyporaceae</taxon>
        <taxon>Trametes</taxon>
    </lineage>
</organism>
<reference evidence="1 2" key="1">
    <citation type="journal article" date="2015" name="Biotechnol. Biofuels">
        <title>Enhanced degradation of softwood versus hardwood by the white-rot fungus Pycnoporus coccineus.</title>
        <authorList>
            <person name="Couturier M."/>
            <person name="Navarro D."/>
            <person name="Chevret D."/>
            <person name="Henrissat B."/>
            <person name="Piumi F."/>
            <person name="Ruiz-Duenas F.J."/>
            <person name="Martinez A.T."/>
            <person name="Grigoriev I.V."/>
            <person name="Riley R."/>
            <person name="Lipzen A."/>
            <person name="Berrin J.G."/>
            <person name="Master E.R."/>
            <person name="Rosso M.N."/>
        </authorList>
    </citation>
    <scope>NUCLEOTIDE SEQUENCE [LARGE SCALE GENOMIC DNA]</scope>
    <source>
        <strain evidence="1 2">BRFM310</strain>
    </source>
</reference>